<evidence type="ECO:0000313" key="1">
    <source>
        <dbReference type="EMBL" id="TPE46239.1"/>
    </source>
</evidence>
<gene>
    <name evidence="1" type="ORF">FJM65_02535</name>
</gene>
<protein>
    <submittedName>
        <fullName evidence="1">Uncharacterized protein</fullName>
    </submittedName>
</protein>
<proteinExistence type="predicted"/>
<organism evidence="1 2">
    <name type="scientific">Pontibacter mangrovi</name>
    <dbReference type="NCBI Taxonomy" id="2589816"/>
    <lineage>
        <taxon>Bacteria</taxon>
        <taxon>Pseudomonadati</taxon>
        <taxon>Bacteroidota</taxon>
        <taxon>Cytophagia</taxon>
        <taxon>Cytophagales</taxon>
        <taxon>Hymenobacteraceae</taxon>
        <taxon>Pontibacter</taxon>
    </lineage>
</organism>
<evidence type="ECO:0000313" key="2">
    <source>
        <dbReference type="Proteomes" id="UP000316727"/>
    </source>
</evidence>
<reference evidence="1 2" key="1">
    <citation type="submission" date="2019-06" db="EMBL/GenBank/DDBJ databases">
        <title>A novel bacterium of genus Pontibacter, isolated from marine sediment.</title>
        <authorList>
            <person name="Huang H."/>
            <person name="Mo K."/>
            <person name="Hu Y."/>
        </authorList>
    </citation>
    <scope>NUCLEOTIDE SEQUENCE [LARGE SCALE GENOMIC DNA]</scope>
    <source>
        <strain evidence="1 2">HB172049</strain>
    </source>
</reference>
<name>A0A501W9G2_9BACT</name>
<keyword evidence="2" id="KW-1185">Reference proteome</keyword>
<dbReference type="EMBL" id="VFRQ01000001">
    <property type="protein sequence ID" value="TPE46239.1"/>
    <property type="molecule type" value="Genomic_DNA"/>
</dbReference>
<dbReference type="OrthoDB" id="853612at2"/>
<accession>A0A501W9G2</accession>
<dbReference type="RefSeq" id="WP_140619076.1">
    <property type="nucleotide sequence ID" value="NZ_VFRQ01000001.1"/>
</dbReference>
<dbReference type="AlphaFoldDB" id="A0A501W9G2"/>
<dbReference type="Proteomes" id="UP000316727">
    <property type="component" value="Unassembled WGS sequence"/>
</dbReference>
<comment type="caution">
    <text evidence="1">The sequence shown here is derived from an EMBL/GenBank/DDBJ whole genome shotgun (WGS) entry which is preliminary data.</text>
</comment>
<sequence length="122" mass="13534">MKSYLLLFVSTLFLLFALPKSSVVRTLQTQEQATLKGTTCSTKQKAKAACSKKQCLRHLTHSEKRGAATAFVDCSQSYSAAVFEQPHTLFYTLQDKALYTLALSPSYLSPHLEAEPDPPQFS</sequence>